<comment type="caution">
    <text evidence="2">The sequence shown here is derived from an EMBL/GenBank/DDBJ whole genome shotgun (WGS) entry which is preliminary data.</text>
</comment>
<feature type="compositionally biased region" description="Polar residues" evidence="1">
    <location>
        <begin position="85"/>
        <end position="96"/>
    </location>
</feature>
<feature type="compositionally biased region" description="Basic and acidic residues" evidence="1">
    <location>
        <begin position="22"/>
        <end position="31"/>
    </location>
</feature>
<reference evidence="2 3" key="1">
    <citation type="journal article" date="2021" name="Hortic Res">
        <title>The domestication of Cucurbita argyrosperma as revealed by the genome of its wild relative.</title>
        <authorList>
            <person name="Barrera-Redondo J."/>
            <person name="Sanchez-de la Vega G."/>
            <person name="Aguirre-Liguori J.A."/>
            <person name="Castellanos-Morales G."/>
            <person name="Gutierrez-Guerrero Y.T."/>
            <person name="Aguirre-Dugua X."/>
            <person name="Aguirre-Planter E."/>
            <person name="Tenaillon M.I."/>
            <person name="Lira-Saade R."/>
            <person name="Eguiarte L.E."/>
        </authorList>
    </citation>
    <scope>NUCLEOTIDE SEQUENCE [LARGE SCALE GENOMIC DNA]</scope>
    <source>
        <strain evidence="2">JBR-2021</strain>
    </source>
</reference>
<keyword evidence="3" id="KW-1185">Reference proteome</keyword>
<gene>
    <name evidence="2" type="ORF">SDJN03_09586</name>
</gene>
<accession>A0AAV6NCY5</accession>
<feature type="non-terminal residue" evidence="2">
    <location>
        <position position="1"/>
    </location>
</feature>
<name>A0AAV6NCY5_9ROSI</name>
<sequence>MSAYTDSGKYEPPQQNRTNSVETKREKEQRAETQFCRSHKRERELKVKDNGIGKGECEEKRKKYKEEREKGAEKEAKEEGERASSGCSTEAQPQQH</sequence>
<organism evidence="2 3">
    <name type="scientific">Cucurbita argyrosperma subsp. sororia</name>
    <dbReference type="NCBI Taxonomy" id="37648"/>
    <lineage>
        <taxon>Eukaryota</taxon>
        <taxon>Viridiplantae</taxon>
        <taxon>Streptophyta</taxon>
        <taxon>Embryophyta</taxon>
        <taxon>Tracheophyta</taxon>
        <taxon>Spermatophyta</taxon>
        <taxon>Magnoliopsida</taxon>
        <taxon>eudicotyledons</taxon>
        <taxon>Gunneridae</taxon>
        <taxon>Pentapetalae</taxon>
        <taxon>rosids</taxon>
        <taxon>fabids</taxon>
        <taxon>Cucurbitales</taxon>
        <taxon>Cucurbitaceae</taxon>
        <taxon>Cucurbiteae</taxon>
        <taxon>Cucurbita</taxon>
    </lineage>
</organism>
<feature type="region of interest" description="Disordered" evidence="1">
    <location>
        <begin position="1"/>
        <end position="96"/>
    </location>
</feature>
<feature type="compositionally biased region" description="Basic and acidic residues" evidence="1">
    <location>
        <begin position="41"/>
        <end position="82"/>
    </location>
</feature>
<dbReference type="AlphaFoldDB" id="A0AAV6NCY5"/>
<dbReference type="EMBL" id="JAGKQH010000006">
    <property type="protein sequence ID" value="KAG6596406.1"/>
    <property type="molecule type" value="Genomic_DNA"/>
</dbReference>
<evidence type="ECO:0000313" key="2">
    <source>
        <dbReference type="EMBL" id="KAG6596406.1"/>
    </source>
</evidence>
<evidence type="ECO:0000256" key="1">
    <source>
        <dbReference type="SAM" id="MobiDB-lite"/>
    </source>
</evidence>
<evidence type="ECO:0000313" key="3">
    <source>
        <dbReference type="Proteomes" id="UP000685013"/>
    </source>
</evidence>
<protein>
    <submittedName>
        <fullName evidence="2">Uncharacterized protein</fullName>
    </submittedName>
</protein>
<proteinExistence type="predicted"/>
<dbReference type="Proteomes" id="UP000685013">
    <property type="component" value="Chromosome 6"/>
</dbReference>